<dbReference type="OMA" id="KICHNCG"/>
<keyword evidence="8" id="KW-1185">Reference proteome</keyword>
<dbReference type="InParanoid" id="A0A1X2HEP3"/>
<dbReference type="Gene3D" id="3.40.50.300">
    <property type="entry name" value="P-loop containing nucleotide triphosphate hydrolases"/>
    <property type="match status" value="1"/>
</dbReference>
<dbReference type="GO" id="GO:0005777">
    <property type="term" value="C:peroxisome"/>
    <property type="evidence" value="ECO:0007669"/>
    <property type="project" value="TreeGrafter"/>
</dbReference>
<feature type="region of interest" description="Disordered" evidence="4">
    <location>
        <begin position="516"/>
        <end position="570"/>
    </location>
</feature>
<sequence>MDDLIQLTNKLQTVLASISSYESLDLPQIVVVGSQSSGKSSVLETIVQRDFLPRGSGIVTRRPLILQLITAREPGASEYGEFMHVKDKKFYDFNEIRQEIENDTARVAGSNKGISRSPIHLRIHSPKILTLTLVDLPGLTKIPIGDQPSDIEKQIRSLVMDYISNPNSIILAVSPANMDVANSDSLKLARQVDVEGKRTIGVLTKLDLMDAGTNALDVLMGRSYPLKLGFVGVVNRSQQDILTNRPMEDAIKAENDFFHQHSAYRSIAARCGSQYLSKQLNNILFTRIKEKLPELRGKLSALVSQTQQELASYGDPTFTSGSVHRGSLILRLLTKFANDFVAAIDGTSSEMSTKELCGGARIYFIFNSVFGSALDAIPACANLSHNDIRTAIRNSTGPRPSLFVPELAFDLLVRPQIKLLETPSLRCVELVYEELMKICHMSDNKELLRYPRLHTKLVEVVSELLRERLSPTSNYVESLISIERAYINTNHPDFLGAAGAMANLENESKMKKKKEMERRKIPARTHSPASSVISVGSRTEDDMAMPNGAGPITNGYHPSPPSSGAGQDGSKDSFLTYFFGGAHKSERPALSPQQNDMLSTNMPSPMSVSQIMQSEIERKFQENGPTEEQLQATDREEIEIRLIRTLIDSYFTIVRKNIQDLVPKAIMHLLVNHSRESVQNRLVASLYKEELFADLLQEDEGVAADREKCKTMLDVYKQAFEIVNSAL</sequence>
<dbReference type="PANTHER" id="PTHR11566:SF235">
    <property type="entry name" value="DYNAMIN-RELATED PROTEIN DNM1"/>
    <property type="match status" value="1"/>
</dbReference>
<dbReference type="InterPro" id="IPR019762">
    <property type="entry name" value="Dynamin_GTPase_CS"/>
</dbReference>
<keyword evidence="2 3" id="KW-0342">GTP-binding</keyword>
<dbReference type="SMART" id="SM00302">
    <property type="entry name" value="GED"/>
    <property type="match status" value="1"/>
</dbReference>
<dbReference type="GO" id="GO:0005874">
    <property type="term" value="C:microtubule"/>
    <property type="evidence" value="ECO:0007669"/>
    <property type="project" value="TreeGrafter"/>
</dbReference>
<dbReference type="CDD" id="cd08771">
    <property type="entry name" value="DLP_1"/>
    <property type="match status" value="1"/>
</dbReference>
<dbReference type="GO" id="GO:0016559">
    <property type="term" value="P:peroxisome fission"/>
    <property type="evidence" value="ECO:0007669"/>
    <property type="project" value="TreeGrafter"/>
</dbReference>
<dbReference type="InterPro" id="IPR027417">
    <property type="entry name" value="P-loop_NTPase"/>
</dbReference>
<dbReference type="PANTHER" id="PTHR11566">
    <property type="entry name" value="DYNAMIN"/>
    <property type="match status" value="1"/>
</dbReference>
<evidence type="ECO:0000256" key="4">
    <source>
        <dbReference type="SAM" id="MobiDB-lite"/>
    </source>
</evidence>
<evidence type="ECO:0000256" key="2">
    <source>
        <dbReference type="ARBA" id="ARBA00023134"/>
    </source>
</evidence>
<dbReference type="GO" id="GO:0003924">
    <property type="term" value="F:GTPase activity"/>
    <property type="evidence" value="ECO:0007669"/>
    <property type="project" value="InterPro"/>
</dbReference>
<gene>
    <name evidence="7" type="ORF">BCR43DRAFT_523604</name>
</gene>
<dbReference type="SUPFAM" id="SSF52540">
    <property type="entry name" value="P-loop containing nucleoside triphosphate hydrolases"/>
    <property type="match status" value="1"/>
</dbReference>
<organism evidence="7 8">
    <name type="scientific">Syncephalastrum racemosum</name>
    <name type="common">Filamentous fungus</name>
    <dbReference type="NCBI Taxonomy" id="13706"/>
    <lineage>
        <taxon>Eukaryota</taxon>
        <taxon>Fungi</taxon>
        <taxon>Fungi incertae sedis</taxon>
        <taxon>Mucoromycota</taxon>
        <taxon>Mucoromycotina</taxon>
        <taxon>Mucoromycetes</taxon>
        <taxon>Mucorales</taxon>
        <taxon>Syncephalastraceae</taxon>
        <taxon>Syncephalastrum</taxon>
    </lineage>
</organism>
<dbReference type="GO" id="GO:0048312">
    <property type="term" value="P:intracellular distribution of mitochondria"/>
    <property type="evidence" value="ECO:0007669"/>
    <property type="project" value="TreeGrafter"/>
</dbReference>
<accession>A0A1X2HEP3</accession>
<dbReference type="FunFam" id="3.40.50.300:FF:001027">
    <property type="entry name" value="dynamin-related protein 3A"/>
    <property type="match status" value="1"/>
</dbReference>
<dbReference type="Pfam" id="PF01031">
    <property type="entry name" value="Dynamin_M"/>
    <property type="match status" value="1"/>
</dbReference>
<evidence type="ECO:0000313" key="7">
    <source>
        <dbReference type="EMBL" id="ORY97423.1"/>
    </source>
</evidence>
<dbReference type="AlphaFoldDB" id="A0A1X2HEP3"/>
<dbReference type="OrthoDB" id="5061070at2759"/>
<dbReference type="STRING" id="13706.A0A1X2HEP3"/>
<dbReference type="GO" id="GO:0005739">
    <property type="term" value="C:mitochondrion"/>
    <property type="evidence" value="ECO:0007669"/>
    <property type="project" value="TreeGrafter"/>
</dbReference>
<comment type="similarity">
    <text evidence="3">Belongs to the TRAFAC class dynamin-like GTPase superfamily. Dynamin/Fzo/YdjA family.</text>
</comment>
<evidence type="ECO:0000313" key="8">
    <source>
        <dbReference type="Proteomes" id="UP000242180"/>
    </source>
</evidence>
<feature type="domain" description="GED" evidence="5">
    <location>
        <begin position="640"/>
        <end position="727"/>
    </location>
</feature>
<dbReference type="PROSITE" id="PS00410">
    <property type="entry name" value="G_DYNAMIN_1"/>
    <property type="match status" value="1"/>
</dbReference>
<dbReference type="Gene3D" id="1.20.120.1240">
    <property type="entry name" value="Dynamin, middle domain"/>
    <property type="match status" value="2"/>
</dbReference>
<dbReference type="SMART" id="SM00053">
    <property type="entry name" value="DYNc"/>
    <property type="match status" value="1"/>
</dbReference>
<dbReference type="EMBL" id="MCGN01000004">
    <property type="protein sequence ID" value="ORY97423.1"/>
    <property type="molecule type" value="Genomic_DNA"/>
</dbReference>
<comment type="caution">
    <text evidence="7">The sequence shown here is derived from an EMBL/GenBank/DDBJ whole genome shotgun (WGS) entry which is preliminary data.</text>
</comment>
<dbReference type="InterPro" id="IPR045063">
    <property type="entry name" value="Dynamin_N"/>
</dbReference>
<dbReference type="InterPro" id="IPR020850">
    <property type="entry name" value="GED_dom"/>
</dbReference>
<proteinExistence type="inferred from homology"/>
<dbReference type="PROSITE" id="PS51388">
    <property type="entry name" value="GED"/>
    <property type="match status" value="1"/>
</dbReference>
<dbReference type="InterPro" id="IPR030381">
    <property type="entry name" value="G_DYNAMIN_dom"/>
</dbReference>
<evidence type="ECO:0000259" key="6">
    <source>
        <dbReference type="PROSITE" id="PS51718"/>
    </source>
</evidence>
<dbReference type="InterPro" id="IPR022812">
    <property type="entry name" value="Dynamin"/>
</dbReference>
<dbReference type="Pfam" id="PF00350">
    <property type="entry name" value="Dynamin_N"/>
    <property type="match status" value="1"/>
</dbReference>
<dbReference type="PROSITE" id="PS51718">
    <property type="entry name" value="G_DYNAMIN_2"/>
    <property type="match status" value="1"/>
</dbReference>
<dbReference type="PRINTS" id="PR00195">
    <property type="entry name" value="DYNAMIN"/>
</dbReference>
<dbReference type="InterPro" id="IPR000375">
    <property type="entry name" value="Dynamin_stalk"/>
</dbReference>
<dbReference type="InterPro" id="IPR001401">
    <property type="entry name" value="Dynamin_GTPase"/>
</dbReference>
<name>A0A1X2HEP3_SYNRA</name>
<dbReference type="GO" id="GO:0016020">
    <property type="term" value="C:membrane"/>
    <property type="evidence" value="ECO:0007669"/>
    <property type="project" value="TreeGrafter"/>
</dbReference>
<keyword evidence="1 3" id="KW-0547">Nucleotide-binding</keyword>
<dbReference type="GO" id="GO:0000266">
    <property type="term" value="P:mitochondrial fission"/>
    <property type="evidence" value="ECO:0007669"/>
    <property type="project" value="TreeGrafter"/>
</dbReference>
<dbReference type="GO" id="GO:0006897">
    <property type="term" value="P:endocytosis"/>
    <property type="evidence" value="ECO:0007669"/>
    <property type="project" value="TreeGrafter"/>
</dbReference>
<dbReference type="Pfam" id="PF02212">
    <property type="entry name" value="GED"/>
    <property type="match status" value="1"/>
</dbReference>
<dbReference type="FunCoup" id="A0A1X2HEP3">
    <property type="interactions" value="779"/>
</dbReference>
<protein>
    <submittedName>
        <fullName evidence="7">Dynamin-related protein</fullName>
    </submittedName>
</protein>
<evidence type="ECO:0000256" key="3">
    <source>
        <dbReference type="RuleBase" id="RU003932"/>
    </source>
</evidence>
<dbReference type="GO" id="GO:0008017">
    <property type="term" value="F:microtubule binding"/>
    <property type="evidence" value="ECO:0007669"/>
    <property type="project" value="TreeGrafter"/>
</dbReference>
<feature type="compositionally biased region" description="Polar residues" evidence="4">
    <location>
        <begin position="527"/>
        <end position="537"/>
    </location>
</feature>
<evidence type="ECO:0000256" key="1">
    <source>
        <dbReference type="ARBA" id="ARBA00022741"/>
    </source>
</evidence>
<feature type="domain" description="Dynamin-type G" evidence="6">
    <location>
        <begin position="23"/>
        <end position="293"/>
    </location>
</feature>
<evidence type="ECO:0000259" key="5">
    <source>
        <dbReference type="PROSITE" id="PS51388"/>
    </source>
</evidence>
<dbReference type="GO" id="GO:0005525">
    <property type="term" value="F:GTP binding"/>
    <property type="evidence" value="ECO:0007669"/>
    <property type="project" value="UniProtKB-KW"/>
</dbReference>
<dbReference type="InterPro" id="IPR003130">
    <property type="entry name" value="GED"/>
</dbReference>
<reference evidence="7 8" key="1">
    <citation type="submission" date="2016-07" db="EMBL/GenBank/DDBJ databases">
        <title>Pervasive Adenine N6-methylation of Active Genes in Fungi.</title>
        <authorList>
            <consortium name="DOE Joint Genome Institute"/>
            <person name="Mondo S.J."/>
            <person name="Dannebaum R.O."/>
            <person name="Kuo R.C."/>
            <person name="Labutti K."/>
            <person name="Haridas S."/>
            <person name="Kuo A."/>
            <person name="Salamov A."/>
            <person name="Ahrendt S.R."/>
            <person name="Lipzen A."/>
            <person name="Sullivan W."/>
            <person name="Andreopoulos W.B."/>
            <person name="Clum A."/>
            <person name="Lindquist E."/>
            <person name="Daum C."/>
            <person name="Ramamoorthy G.K."/>
            <person name="Gryganskyi A."/>
            <person name="Culley D."/>
            <person name="Magnuson J.K."/>
            <person name="James T.Y."/>
            <person name="O'Malley M.A."/>
            <person name="Stajich J.E."/>
            <person name="Spatafora J.W."/>
            <person name="Visel A."/>
            <person name="Grigoriev I.V."/>
        </authorList>
    </citation>
    <scope>NUCLEOTIDE SEQUENCE [LARGE SCALE GENOMIC DNA]</scope>
    <source>
        <strain evidence="7 8">NRRL 2496</strain>
    </source>
</reference>
<dbReference type="Proteomes" id="UP000242180">
    <property type="component" value="Unassembled WGS sequence"/>
</dbReference>